<name>A0AA38S956_9ASTR</name>
<sequence>MSSSVVWKSCPSLGQTIKKLKDHNIPLVLVQWKFHKGYEMTWEPEAEMKIKYPQFQWKFRERNFYKRELFLRSSRFKGLKFVVLFEPKSQPMEIWGVTGEDFEFRRVGQAEASLPEGKPMNTRRCSNGKLTGSALAEAFADRLPLPQCMHGLSQ</sequence>
<comment type="caution">
    <text evidence="1">The sequence shown here is derived from an EMBL/GenBank/DDBJ whole genome shotgun (WGS) entry which is preliminary data.</text>
</comment>
<proteinExistence type="predicted"/>
<evidence type="ECO:0000313" key="2">
    <source>
        <dbReference type="Proteomes" id="UP001172457"/>
    </source>
</evidence>
<accession>A0AA38S956</accession>
<evidence type="ECO:0000313" key="1">
    <source>
        <dbReference type="EMBL" id="KAJ9537894.1"/>
    </source>
</evidence>
<dbReference type="AlphaFoldDB" id="A0AA38S956"/>
<protein>
    <recommendedName>
        <fullName evidence="3">Chromo domain-containing protein</fullName>
    </recommendedName>
</protein>
<evidence type="ECO:0008006" key="3">
    <source>
        <dbReference type="Google" id="ProtNLM"/>
    </source>
</evidence>
<gene>
    <name evidence="1" type="ORF">OSB04_030627</name>
</gene>
<reference evidence="1" key="1">
    <citation type="submission" date="2023-03" db="EMBL/GenBank/DDBJ databases">
        <title>Chromosome-scale reference genome and RAD-based genetic map of yellow starthistle (Centaurea solstitialis) reveal putative structural variation and QTLs associated with invader traits.</title>
        <authorList>
            <person name="Reatini B."/>
            <person name="Cang F.A."/>
            <person name="Jiang Q."/>
            <person name="Mckibben M.T.W."/>
            <person name="Barker M.S."/>
            <person name="Rieseberg L.H."/>
            <person name="Dlugosch K.M."/>
        </authorList>
    </citation>
    <scope>NUCLEOTIDE SEQUENCE</scope>
    <source>
        <strain evidence="1">CAN-66</strain>
        <tissue evidence="1">Leaf</tissue>
    </source>
</reference>
<keyword evidence="2" id="KW-1185">Reference proteome</keyword>
<dbReference type="Proteomes" id="UP001172457">
    <property type="component" value="Chromosome 8"/>
</dbReference>
<organism evidence="1 2">
    <name type="scientific">Centaurea solstitialis</name>
    <name type="common">yellow star-thistle</name>
    <dbReference type="NCBI Taxonomy" id="347529"/>
    <lineage>
        <taxon>Eukaryota</taxon>
        <taxon>Viridiplantae</taxon>
        <taxon>Streptophyta</taxon>
        <taxon>Embryophyta</taxon>
        <taxon>Tracheophyta</taxon>
        <taxon>Spermatophyta</taxon>
        <taxon>Magnoliopsida</taxon>
        <taxon>eudicotyledons</taxon>
        <taxon>Gunneridae</taxon>
        <taxon>Pentapetalae</taxon>
        <taxon>asterids</taxon>
        <taxon>campanulids</taxon>
        <taxon>Asterales</taxon>
        <taxon>Asteraceae</taxon>
        <taxon>Carduoideae</taxon>
        <taxon>Cardueae</taxon>
        <taxon>Centaureinae</taxon>
        <taxon>Centaurea</taxon>
    </lineage>
</organism>
<dbReference type="EMBL" id="JARYMX010000008">
    <property type="protein sequence ID" value="KAJ9537894.1"/>
    <property type="molecule type" value="Genomic_DNA"/>
</dbReference>